<keyword evidence="1" id="KW-0732">Signal</keyword>
<dbReference type="RefSeq" id="WP_066280349.1">
    <property type="nucleotide sequence ID" value="NZ_BAAAGB010000001.1"/>
</dbReference>
<dbReference type="Proteomes" id="UP000589292">
    <property type="component" value="Unassembled WGS sequence"/>
</dbReference>
<feature type="chain" id="PRO_5030964659" evidence="1">
    <location>
        <begin position="25"/>
        <end position="455"/>
    </location>
</feature>
<dbReference type="EMBL" id="VDES01000002">
    <property type="protein sequence ID" value="MBA1374893.1"/>
    <property type="molecule type" value="Genomic_DNA"/>
</dbReference>
<evidence type="ECO:0000313" key="2">
    <source>
        <dbReference type="EMBL" id="MBA1374893.1"/>
    </source>
</evidence>
<protein>
    <submittedName>
        <fullName evidence="2">Uncharacterized protein</fullName>
    </submittedName>
</protein>
<proteinExistence type="predicted"/>
<keyword evidence="3" id="KW-1185">Reference proteome</keyword>
<dbReference type="AlphaFoldDB" id="A0A7V8RED0"/>
<accession>A0A7V8RED0</accession>
<evidence type="ECO:0000256" key="1">
    <source>
        <dbReference type="SAM" id="SignalP"/>
    </source>
</evidence>
<sequence length="455" mass="49450">MSRYSPARWLAAGALVCASTSAFAQQTPTPTPPPNIANYQQLRKSFRIGVRVTNQLNNFDQSARFEQDTIEDITDFLDPSQIATVVGLQNAFFGAVQAVFDIRGGTAIGSYAQNSSVLTISVVSPTGQVLLQENGTPCTFSFNGANRQQTFNTFDALVDDESTPTSQAILGCLSRSFARFSPADPLAGNPNSLQASLTRSALDLANGDSAIEQDPVPEGVAVPNDPWLIGATYNTGSAGRFDIDRVDARIQRSFRIFEGNRAMLKIDLPLNYARINGSDTYSAQLGIGLEIPVIDRKWSIEPRIGYGAVYSEDLGSVGHILQGSITSRYVINGVGRGKFVIGNMIGYAQTLDTPGTSANINPDLKNWSLRNGIAYDLPLKARLFSRGSSMRASYAFTQYLGSDLRNNSFHEATLSFGLRGREDSPRATRDLIRINLSTIQARDFSSYTIGVGFRF</sequence>
<organism evidence="2 3">
    <name type="scientific">Sphingomonas ursincola</name>
    <dbReference type="NCBI Taxonomy" id="56361"/>
    <lineage>
        <taxon>Bacteria</taxon>
        <taxon>Pseudomonadati</taxon>
        <taxon>Pseudomonadota</taxon>
        <taxon>Alphaproteobacteria</taxon>
        <taxon>Sphingomonadales</taxon>
        <taxon>Sphingomonadaceae</taxon>
        <taxon>Sphingomonas</taxon>
    </lineage>
</organism>
<gene>
    <name evidence="2" type="ORF">FG486_11135</name>
</gene>
<reference evidence="2 3" key="1">
    <citation type="journal article" date="1994" name="Int. J. Syst. Bacteriol.">
        <title>Phylogenetic positions of novel aerobic, bacteriochlorophyll a-containing bacteria and description of Roseococcus thiosulfatophilus gen. nov., sp. nov., Erythromicrobium ramosum gen. nov., sp. nov., and Erythrobacter litoralis sp. nov.</title>
        <authorList>
            <person name="Yurkov V."/>
            <person name="Stackebrandt E."/>
            <person name="Holmes A."/>
            <person name="Fuerst J.A."/>
            <person name="Hugenholtz P."/>
            <person name="Golecki J."/>
            <person name="Gad'on N."/>
            <person name="Gorlenko V.M."/>
            <person name="Kompantseva E.I."/>
            <person name="Drews G."/>
        </authorList>
    </citation>
    <scope>NUCLEOTIDE SEQUENCE [LARGE SCALE GENOMIC DNA]</scope>
    <source>
        <strain evidence="2 3">KR-99</strain>
    </source>
</reference>
<evidence type="ECO:0000313" key="3">
    <source>
        <dbReference type="Proteomes" id="UP000589292"/>
    </source>
</evidence>
<name>A0A7V8RED0_9SPHN</name>
<comment type="caution">
    <text evidence="2">The sequence shown here is derived from an EMBL/GenBank/DDBJ whole genome shotgun (WGS) entry which is preliminary data.</text>
</comment>
<feature type="signal peptide" evidence="1">
    <location>
        <begin position="1"/>
        <end position="24"/>
    </location>
</feature>